<dbReference type="PRINTS" id="PR00834">
    <property type="entry name" value="PROTEASES2C"/>
</dbReference>
<dbReference type="FunFam" id="2.40.10.120:FF:000007">
    <property type="entry name" value="Periplasmic serine endoprotease DegP-like"/>
    <property type="match status" value="1"/>
</dbReference>
<feature type="active site" description="Charge relay system" evidence="14">
    <location>
        <position position="143"/>
    </location>
</feature>
<dbReference type="CDD" id="cd10839">
    <property type="entry name" value="cpPDZ1_DegP-like"/>
    <property type="match status" value="1"/>
</dbReference>
<feature type="binding site" evidence="15">
    <location>
        <begin position="233"/>
        <end position="237"/>
    </location>
    <ligand>
        <name>substrate</name>
    </ligand>
</feature>
<keyword evidence="7 16" id="KW-0732">Signal</keyword>
<feature type="domain" description="PDZ" evidence="17">
    <location>
        <begin position="373"/>
        <end position="464"/>
    </location>
</feature>
<dbReference type="Gene3D" id="2.40.10.120">
    <property type="match status" value="1"/>
</dbReference>
<reference evidence="19 20" key="1">
    <citation type="submission" date="2018-06" db="EMBL/GenBank/DDBJ databases">
        <title>Complete genome of Desulfovibrio marinus P48SEP.</title>
        <authorList>
            <person name="Crispim J.S."/>
            <person name="Vidigal P.M.P."/>
            <person name="Silva L.C.F."/>
            <person name="Araujo L.C."/>
            <person name="Laguardia C.N."/>
            <person name="Dias R.S."/>
            <person name="Sousa M.P."/>
            <person name="Paula S.O."/>
            <person name="Silva C."/>
        </authorList>
    </citation>
    <scope>NUCLEOTIDE SEQUENCE [LARGE SCALE GENOMIC DNA]</scope>
    <source>
        <strain evidence="19 20">P48SEP</strain>
    </source>
</reference>
<evidence type="ECO:0000256" key="9">
    <source>
        <dbReference type="ARBA" id="ARBA00022764"/>
    </source>
</evidence>
<evidence type="ECO:0000256" key="5">
    <source>
        <dbReference type="ARBA" id="ARBA00013958"/>
    </source>
</evidence>
<comment type="catalytic activity">
    <reaction evidence="1">
        <text>Acts on substrates that are at least partially unfolded. The cleavage site P1 residue is normally between a pair of hydrophobic residues, such as Val-|-Val.</text>
        <dbReference type="EC" id="3.4.21.107"/>
    </reaction>
</comment>
<proteinExistence type="inferred from homology"/>
<dbReference type="SUPFAM" id="SSF50494">
    <property type="entry name" value="Trypsin-like serine proteases"/>
    <property type="match status" value="1"/>
</dbReference>
<keyword evidence="21" id="KW-1185">Reference proteome</keyword>
<dbReference type="Gene3D" id="2.30.42.10">
    <property type="match status" value="2"/>
</dbReference>
<evidence type="ECO:0000256" key="6">
    <source>
        <dbReference type="ARBA" id="ARBA00022670"/>
    </source>
</evidence>
<comment type="subcellular location">
    <subcellularLocation>
        <location evidence="2">Periplasm</location>
    </subcellularLocation>
</comment>
<dbReference type="InterPro" id="IPR001478">
    <property type="entry name" value="PDZ"/>
</dbReference>
<protein>
    <recommendedName>
        <fullName evidence="5">Probable periplasmic serine endoprotease DegP-like</fullName>
        <ecNumber evidence="4">3.4.21.107</ecNumber>
    </recommendedName>
    <alternativeName>
        <fullName evidence="13">Protease Do</fullName>
    </alternativeName>
</protein>
<keyword evidence="8" id="KW-0677">Repeat</keyword>
<keyword evidence="12" id="KW-0346">Stress response</keyword>
<comment type="similarity">
    <text evidence="3">Belongs to the peptidase S1C family.</text>
</comment>
<keyword evidence="11" id="KW-0720">Serine protease</keyword>
<evidence type="ECO:0000313" key="20">
    <source>
        <dbReference type="Proteomes" id="UP000434052"/>
    </source>
</evidence>
<dbReference type="EMBL" id="QMIF01000007">
    <property type="protein sequence ID" value="TVM33316.1"/>
    <property type="molecule type" value="Genomic_DNA"/>
</dbReference>
<feature type="active site" description="Charge relay system" evidence="14">
    <location>
        <position position="113"/>
    </location>
</feature>
<organism evidence="19 20">
    <name type="scientific">Oceanidesulfovibrio marinus</name>
    <dbReference type="NCBI Taxonomy" id="370038"/>
    <lineage>
        <taxon>Bacteria</taxon>
        <taxon>Pseudomonadati</taxon>
        <taxon>Thermodesulfobacteriota</taxon>
        <taxon>Desulfovibrionia</taxon>
        <taxon>Desulfovibrionales</taxon>
        <taxon>Desulfovibrionaceae</taxon>
        <taxon>Oceanidesulfovibrio</taxon>
    </lineage>
</organism>
<feature type="binding site" evidence="15">
    <location>
        <position position="143"/>
    </location>
    <ligand>
        <name>substrate</name>
    </ligand>
</feature>
<reference evidence="18 21" key="2">
    <citation type="submission" date="2019-04" db="EMBL/GenBank/DDBJ databases">
        <title>Isolation and culture of sulfate reducing bacteria from the cold seep of the South China Sea.</title>
        <authorList>
            <person name="Sun C."/>
            <person name="Liu R."/>
        </authorList>
    </citation>
    <scope>NUCLEOTIDE SEQUENCE [LARGE SCALE GENOMIC DNA]</scope>
    <source>
        <strain evidence="18 21">CS1</strain>
    </source>
</reference>
<dbReference type="GO" id="GO:0004252">
    <property type="term" value="F:serine-type endopeptidase activity"/>
    <property type="evidence" value="ECO:0007669"/>
    <property type="project" value="InterPro"/>
</dbReference>
<dbReference type="InterPro" id="IPR036034">
    <property type="entry name" value="PDZ_sf"/>
</dbReference>
<dbReference type="PANTHER" id="PTHR22939">
    <property type="entry name" value="SERINE PROTEASE FAMILY S1C HTRA-RELATED"/>
    <property type="match status" value="1"/>
</dbReference>
<dbReference type="EC" id="3.4.21.107" evidence="4"/>
<gene>
    <name evidence="19" type="ORF">DQK91_11640</name>
    <name evidence="18" type="ORF">E8L03_02230</name>
</gene>
<evidence type="ECO:0000256" key="8">
    <source>
        <dbReference type="ARBA" id="ARBA00022737"/>
    </source>
</evidence>
<keyword evidence="10" id="KW-0378">Hydrolase</keyword>
<sequence>MNRMNRYKNRISIMLAVLVSCVWLMAGTAQAQLPSFTELAEKAGSAVVNINTVKTIKADQRQQLFEQFREKGGPFEDFFNNFDKFFQQRPRKQRSLGSGFIISPDGFIVTNNHVIAGADEVNVTLQGEKDYNATIVGRDPDTDLALLKIDAGDNLPTLKFGDSNKIKIGEWVVAIGNPFGLDHSVTAGIISAKGRIIGAGPYDDFLQTDASINPGNSGGPLLNMDGDVIGINTAIVAAGQGIGFAVPSSSAQRIIAQLKTGEKIRRGWLGVSIQNLDDDMAKALGLENANGALVANAMPGEPAAKAGVKTGDVILAVNGQKVEDTNELLRKIANIKPDEKARLTIWRNQDTQFIDVTLGERDSEALAQGESPSMESEQGAKSELGLSMRQVTDREAEALGLDKPQGLLITDIAPDSPAGDSDVVPGDVILEINQQPVNSVKQFESIVKDEGAKKGVVILLLKRRGQNLFRTIPLEK</sequence>
<evidence type="ECO:0000256" key="1">
    <source>
        <dbReference type="ARBA" id="ARBA00001772"/>
    </source>
</evidence>
<dbReference type="Pfam" id="PF13365">
    <property type="entry name" value="Trypsin_2"/>
    <property type="match status" value="1"/>
</dbReference>
<dbReference type="SUPFAM" id="SSF50156">
    <property type="entry name" value="PDZ domain-like"/>
    <property type="match status" value="2"/>
</dbReference>
<accession>A0A6P1ZI47</accession>
<evidence type="ECO:0000313" key="18">
    <source>
        <dbReference type="EMBL" id="QJT07816.1"/>
    </source>
</evidence>
<feature type="binding site" evidence="15">
    <location>
        <begin position="215"/>
        <end position="217"/>
    </location>
    <ligand>
        <name>substrate</name>
    </ligand>
</feature>
<evidence type="ECO:0000256" key="14">
    <source>
        <dbReference type="PIRSR" id="PIRSR611782-1"/>
    </source>
</evidence>
<dbReference type="Proteomes" id="UP000503251">
    <property type="component" value="Chromosome"/>
</dbReference>
<feature type="chain" id="PRO_5039366725" description="Probable periplasmic serine endoprotease DegP-like" evidence="16">
    <location>
        <begin position="32"/>
        <end position="476"/>
    </location>
</feature>
<evidence type="ECO:0000256" key="4">
    <source>
        <dbReference type="ARBA" id="ARBA00013035"/>
    </source>
</evidence>
<name>A0A6P1ZI47_9BACT</name>
<evidence type="ECO:0000256" key="15">
    <source>
        <dbReference type="PIRSR" id="PIRSR611782-2"/>
    </source>
</evidence>
<dbReference type="InterPro" id="IPR011782">
    <property type="entry name" value="Pept_S1C_Do"/>
</dbReference>
<dbReference type="Proteomes" id="UP000434052">
    <property type="component" value="Unassembled WGS sequence"/>
</dbReference>
<evidence type="ECO:0000256" key="3">
    <source>
        <dbReference type="ARBA" id="ARBA00010541"/>
    </source>
</evidence>
<evidence type="ECO:0000256" key="7">
    <source>
        <dbReference type="ARBA" id="ARBA00022729"/>
    </source>
</evidence>
<dbReference type="Pfam" id="PF13180">
    <property type="entry name" value="PDZ_2"/>
    <property type="match status" value="1"/>
</dbReference>
<evidence type="ECO:0000313" key="21">
    <source>
        <dbReference type="Proteomes" id="UP000503251"/>
    </source>
</evidence>
<evidence type="ECO:0000256" key="12">
    <source>
        <dbReference type="ARBA" id="ARBA00023016"/>
    </source>
</evidence>
<feature type="domain" description="PDZ" evidence="17">
    <location>
        <begin position="258"/>
        <end position="324"/>
    </location>
</feature>
<dbReference type="PANTHER" id="PTHR22939:SF130">
    <property type="entry name" value="PERIPLASMIC SERINE ENDOPROTEASE DEGP-LIKE-RELATED"/>
    <property type="match status" value="1"/>
</dbReference>
<feature type="active site" description="Charge relay system" evidence="14">
    <location>
        <position position="217"/>
    </location>
</feature>
<feature type="binding site" evidence="15">
    <location>
        <position position="113"/>
    </location>
    <ligand>
        <name>substrate</name>
    </ligand>
</feature>
<evidence type="ECO:0000256" key="13">
    <source>
        <dbReference type="ARBA" id="ARBA00032850"/>
    </source>
</evidence>
<keyword evidence="6" id="KW-0645">Protease</keyword>
<dbReference type="GO" id="GO:0042597">
    <property type="term" value="C:periplasmic space"/>
    <property type="evidence" value="ECO:0007669"/>
    <property type="project" value="UniProtKB-SubCell"/>
</dbReference>
<dbReference type="InterPro" id="IPR001940">
    <property type="entry name" value="Peptidase_S1C"/>
</dbReference>
<keyword evidence="9" id="KW-0574">Periplasm</keyword>
<dbReference type="GO" id="GO:0006508">
    <property type="term" value="P:proteolysis"/>
    <property type="evidence" value="ECO:0007669"/>
    <property type="project" value="UniProtKB-KW"/>
</dbReference>
<dbReference type="EMBL" id="CP039543">
    <property type="protein sequence ID" value="QJT07816.1"/>
    <property type="molecule type" value="Genomic_DNA"/>
</dbReference>
<dbReference type="SMART" id="SM00228">
    <property type="entry name" value="PDZ"/>
    <property type="match status" value="2"/>
</dbReference>
<evidence type="ECO:0000256" key="10">
    <source>
        <dbReference type="ARBA" id="ARBA00022801"/>
    </source>
</evidence>
<dbReference type="NCBIfam" id="TIGR02037">
    <property type="entry name" value="degP_htrA_DO"/>
    <property type="match status" value="1"/>
</dbReference>
<evidence type="ECO:0000256" key="2">
    <source>
        <dbReference type="ARBA" id="ARBA00004418"/>
    </source>
</evidence>
<dbReference type="AlphaFoldDB" id="A0A6P1ZI47"/>
<dbReference type="OrthoDB" id="9758917at2"/>
<evidence type="ECO:0000256" key="16">
    <source>
        <dbReference type="SAM" id="SignalP"/>
    </source>
</evidence>
<evidence type="ECO:0000256" key="11">
    <source>
        <dbReference type="ARBA" id="ARBA00022825"/>
    </source>
</evidence>
<dbReference type="PROSITE" id="PS50106">
    <property type="entry name" value="PDZ"/>
    <property type="match status" value="2"/>
</dbReference>
<dbReference type="InterPro" id="IPR009003">
    <property type="entry name" value="Peptidase_S1_PA"/>
</dbReference>
<evidence type="ECO:0000313" key="19">
    <source>
        <dbReference type="EMBL" id="TVM33316.1"/>
    </source>
</evidence>
<evidence type="ECO:0000259" key="17">
    <source>
        <dbReference type="PROSITE" id="PS50106"/>
    </source>
</evidence>
<feature type="signal peptide" evidence="16">
    <location>
        <begin position="1"/>
        <end position="31"/>
    </location>
</feature>
<dbReference type="Pfam" id="PF00595">
    <property type="entry name" value="PDZ"/>
    <property type="match status" value="1"/>
</dbReference>
<dbReference type="PROSITE" id="PS51257">
    <property type="entry name" value="PROKAR_LIPOPROTEIN"/>
    <property type="match status" value="1"/>
</dbReference>